<sequence length="400" mass="46320">MNELYKELENISSESDNKKQLLYARNNIKQDAIRTIVYKYFLDLVELLKQGSTFVIQLLANFFADHVDFKKLEPQLSQTQNNIVHWQSQILTTDVSTFTPNATSAFYILANNLILQLQPTNDYAEDILQISDQIFTVLSTDCQLKIIENEFTITQMIFQTGIDILSTVKIDAEIKLSKQFILAINSYFSKVFEMNFPFKEIEIPNVEKPSKQDFNIEIMGLEQHTEIELTQISRYITKDQLAFFNQQAQYIQQQLVEKNYLLEDIEQVCYIIQILDQYTSIEPSPWKNKVLCEILYAPLAYILHYQFKFTAHNRGRFKIFFGHTIPKICISMLKLVSQLSENTPCAWDLVRIFGLLQLIAIGYLGDGESPAAKEVCTLGLKWNCDYCPENIAVLKKMVGK</sequence>
<keyword evidence="3" id="KW-1185">Reference proteome</keyword>
<evidence type="ECO:0000313" key="1">
    <source>
        <dbReference type="EMBL" id="CAI9930276.1"/>
    </source>
</evidence>
<accession>A0AA86P401</accession>
<evidence type="ECO:0000313" key="2">
    <source>
        <dbReference type="EMBL" id="CAL6102811.1"/>
    </source>
</evidence>
<protein>
    <submittedName>
        <fullName evidence="1">Uncharacterized protein</fullName>
    </submittedName>
</protein>
<dbReference type="Proteomes" id="UP001642409">
    <property type="component" value="Unassembled WGS sequence"/>
</dbReference>
<dbReference type="EMBL" id="CAXDID020000559">
    <property type="protein sequence ID" value="CAL6102811.1"/>
    <property type="molecule type" value="Genomic_DNA"/>
</dbReference>
<name>A0AA86P401_9EUKA</name>
<reference evidence="1" key="1">
    <citation type="submission" date="2023-06" db="EMBL/GenBank/DDBJ databases">
        <authorList>
            <person name="Kurt Z."/>
        </authorList>
    </citation>
    <scope>NUCLEOTIDE SEQUENCE</scope>
</reference>
<evidence type="ECO:0000313" key="3">
    <source>
        <dbReference type="Proteomes" id="UP001642409"/>
    </source>
</evidence>
<organism evidence="1">
    <name type="scientific">Hexamita inflata</name>
    <dbReference type="NCBI Taxonomy" id="28002"/>
    <lineage>
        <taxon>Eukaryota</taxon>
        <taxon>Metamonada</taxon>
        <taxon>Diplomonadida</taxon>
        <taxon>Hexamitidae</taxon>
        <taxon>Hexamitinae</taxon>
        <taxon>Hexamita</taxon>
    </lineage>
</organism>
<comment type="caution">
    <text evidence="1">The sequence shown here is derived from an EMBL/GenBank/DDBJ whole genome shotgun (WGS) entry which is preliminary data.</text>
</comment>
<dbReference type="EMBL" id="CATOUU010000459">
    <property type="protein sequence ID" value="CAI9930276.1"/>
    <property type="molecule type" value="Genomic_DNA"/>
</dbReference>
<reference evidence="2 3" key="2">
    <citation type="submission" date="2024-07" db="EMBL/GenBank/DDBJ databases">
        <authorList>
            <person name="Akdeniz Z."/>
        </authorList>
    </citation>
    <scope>NUCLEOTIDE SEQUENCE [LARGE SCALE GENOMIC DNA]</scope>
</reference>
<proteinExistence type="predicted"/>
<dbReference type="AlphaFoldDB" id="A0AA86P401"/>
<gene>
    <name evidence="1" type="ORF">HINF_LOCUS17921</name>
    <name evidence="2" type="ORF">HINF_LOCUS71844</name>
</gene>